<gene>
    <name evidence="1" type="ORF">CARN2_3461</name>
</gene>
<evidence type="ECO:0000313" key="1">
    <source>
        <dbReference type="EMBL" id="CBH97985.1"/>
    </source>
</evidence>
<proteinExistence type="predicted"/>
<dbReference type="AlphaFoldDB" id="E6PSS8"/>
<sequence>MRNEANNPRFLAWNEIRYGFLDSGVLRPIQNNRYTSNWHHPEIRLLHGKLRVMKDTCKTVCSR</sequence>
<accession>E6PSS8</accession>
<protein>
    <submittedName>
        <fullName evidence="1">Uncharacterized protein</fullName>
    </submittedName>
</protein>
<comment type="caution">
    <text evidence="1">The sequence shown here is derived from an EMBL/GenBank/DDBJ whole genome shotgun (WGS) entry which is preliminary data.</text>
</comment>
<dbReference type="EMBL" id="CABM01000048">
    <property type="protein sequence ID" value="CBH97985.1"/>
    <property type="molecule type" value="Genomic_DNA"/>
</dbReference>
<organism evidence="1">
    <name type="scientific">mine drainage metagenome</name>
    <dbReference type="NCBI Taxonomy" id="410659"/>
    <lineage>
        <taxon>unclassified sequences</taxon>
        <taxon>metagenomes</taxon>
        <taxon>ecological metagenomes</taxon>
    </lineage>
</organism>
<name>E6PSS8_9ZZZZ</name>
<reference evidence="1" key="1">
    <citation type="submission" date="2009-10" db="EMBL/GenBank/DDBJ databases">
        <title>Diversity of trophic interactions inside an arsenic-rich microbial ecosystem.</title>
        <authorList>
            <person name="Bertin P.N."/>
            <person name="Heinrich-Salmeron A."/>
            <person name="Pelletier E."/>
            <person name="Goulhen-Chollet F."/>
            <person name="Arsene-Ploetze F."/>
            <person name="Gallien S."/>
            <person name="Calteau A."/>
            <person name="Vallenet D."/>
            <person name="Casiot C."/>
            <person name="Chane-Woon-Ming B."/>
            <person name="Giloteaux L."/>
            <person name="Barakat M."/>
            <person name="Bonnefoy V."/>
            <person name="Bruneel O."/>
            <person name="Chandler M."/>
            <person name="Cleiss J."/>
            <person name="Duran R."/>
            <person name="Elbaz-Poulichet F."/>
            <person name="Fonknechten N."/>
            <person name="Lauga B."/>
            <person name="Mornico D."/>
            <person name="Ortet P."/>
            <person name="Schaeffer C."/>
            <person name="Siguier P."/>
            <person name="Alexander Thil Smith A."/>
            <person name="Van Dorsselaer A."/>
            <person name="Weissenbach J."/>
            <person name="Medigue C."/>
            <person name="Le Paslier D."/>
        </authorList>
    </citation>
    <scope>NUCLEOTIDE SEQUENCE</scope>
</reference>